<evidence type="ECO:0000313" key="2">
    <source>
        <dbReference type="Proteomes" id="UP000203896"/>
    </source>
</evidence>
<dbReference type="SUPFAM" id="SSF56731">
    <property type="entry name" value="DNA primase core"/>
    <property type="match status" value="1"/>
</dbReference>
<keyword evidence="2" id="KW-1185">Reference proteome</keyword>
<gene>
    <name evidence="1" type="ORF">BN201_0017</name>
</gene>
<proteinExistence type="inferred from homology"/>
<dbReference type="GeneID" id="23301068"/>
<dbReference type="Proteomes" id="UP000203896">
    <property type="component" value="Segment"/>
</dbReference>
<protein>
    <submittedName>
        <fullName evidence="1">Putative DNA primase</fullName>
    </submittedName>
</protein>
<organism evidence="1 2">
    <name type="scientific">Enterobacteria phage GEC-3S</name>
    <dbReference type="NCBI Taxonomy" id="1222338"/>
    <lineage>
        <taxon>Viruses</taxon>
        <taxon>Duplodnaviria</taxon>
        <taxon>Heunggongvirae</taxon>
        <taxon>Uroviricota</taxon>
        <taxon>Caudoviricetes</taxon>
        <taxon>Pantevenvirales</taxon>
        <taxon>Straboviridae</taxon>
        <taxon>Krischvirus</taxon>
        <taxon>Krischvirus gec3s</taxon>
    </lineage>
</organism>
<dbReference type="KEGG" id="vg:23301068"/>
<dbReference type="HAMAP" id="MF_04157">
    <property type="entry name" value="PRIMASE_T4"/>
    <property type="match status" value="1"/>
</dbReference>
<accession>A0A0B7MKN6</accession>
<dbReference type="EMBL" id="HE978309">
    <property type="protein sequence ID" value="CEO90620.1"/>
    <property type="molecule type" value="Genomic_DNA"/>
</dbReference>
<name>A0A0B7MKN6_9CAUD</name>
<reference evidence="1 2" key="1">
    <citation type="submission" date="2012-08" db="EMBL/GenBank/DDBJ databases">
        <title>Selection and characterization of a candidate therapeutic bacteriophage that lyses the German Escherichia coli O104:H4 outbreak strain.</title>
        <authorList>
            <person name="Merabishvilli M."/>
            <person name="De Vos D."/>
            <person name="Verbeken G."/>
            <person name="Kropinski A."/>
            <person name="Vandenheuvel D."/>
            <person name="Lavigne R."/>
            <person name="Wattiau P."/>
            <person name="Mast J."/>
            <person name="Ragimbeau C."/>
            <person name="Mossong J."/>
            <person name="Scheres J."/>
            <person name="Chanishvili N."/>
            <person name="Vaneechoutte M."/>
            <person name="Pirnay J.P."/>
        </authorList>
    </citation>
    <scope>NUCLEOTIDE SEQUENCE [LARGE SCALE GENOMIC DNA]</scope>
</reference>
<dbReference type="RefSeq" id="YP_009118700.1">
    <property type="nucleotide sequence ID" value="NC_025425.1"/>
</dbReference>
<dbReference type="InterPro" id="IPR046392">
    <property type="entry name" value="PRIMASE_T4"/>
</dbReference>
<sequence>MIYYADYEIAEKAIYGERNFKRLHTSSFTLVCSCPICGDSKKNHTQARFRIYTYKDSLRCGCFNCNYNQPLGEFLKQYKPDLFREWLMERRKEQGDNKNTTFKPLKKVEKPEIKKVQTLPFCERLDTLPANHPIIKYVSDRCIPHDKWDLLYFTREWQKVANHIKADTFKNPQPEPRLVIPIFNRENKIESIQGRALRKDYGKTKYMTIKTHELASKVYGLERADPSRPVYFLEGPIDSLFIDNGCAITGGTLGLDEIPFPDQRVFVLDAEPRSADTMHRLEKFINAGEKIVLWDRCPWHSKDVNAMIQDEGATRDQIMEYIKENTVQGLMAKMRFMKYCKF</sequence>
<dbReference type="OrthoDB" id="4202at10239"/>
<evidence type="ECO:0000313" key="1">
    <source>
        <dbReference type="EMBL" id="CEO90620.1"/>
    </source>
</evidence>